<accession>A0ACD3Z6U1</accession>
<protein>
    <submittedName>
        <fullName evidence="1">Uncharacterized protein</fullName>
    </submittedName>
</protein>
<sequence length="217" mass="24154">MVAIDDSHGFPDDALPPEAQFSSREELTAAINAWAAPRGYAFISQRSSKTANGRLHVTFICDRAGTPPAGGKRLRNTASRRIGCLFSVTAKESLCRTQWHLRHRPDPRFHRHNHSPSSTPVAHPVHRQLSQSDKSIVRQMATSGVKPSEIRSYLHMTSDTLATQQDIYNSIAQSKRELARGQSSIHALAEQLDGDGFWNKIRLDESGRVMAVLFAYP</sequence>
<gene>
    <name evidence="1" type="ORF">LCI18_007806</name>
</gene>
<organism evidence="1 2">
    <name type="scientific">Fusarium solani subsp. cucurbitae</name>
    <name type="common">Neocosmosporum cucurbitae</name>
    <dbReference type="NCBI Taxonomy" id="2747967"/>
    <lineage>
        <taxon>Eukaryota</taxon>
        <taxon>Fungi</taxon>
        <taxon>Dikarya</taxon>
        <taxon>Ascomycota</taxon>
        <taxon>Pezizomycotina</taxon>
        <taxon>Sordariomycetes</taxon>
        <taxon>Hypocreomycetidae</taxon>
        <taxon>Hypocreales</taxon>
        <taxon>Nectriaceae</taxon>
        <taxon>Fusarium</taxon>
        <taxon>Fusarium solani species complex</taxon>
    </lineage>
</organism>
<evidence type="ECO:0000313" key="2">
    <source>
        <dbReference type="Proteomes" id="UP000830768"/>
    </source>
</evidence>
<dbReference type="Proteomes" id="UP000830768">
    <property type="component" value="Chromosome 6"/>
</dbReference>
<proteinExistence type="predicted"/>
<dbReference type="EMBL" id="CP090035">
    <property type="protein sequence ID" value="UPK96871.1"/>
    <property type="molecule type" value="Genomic_DNA"/>
</dbReference>
<keyword evidence="2" id="KW-1185">Reference proteome</keyword>
<reference evidence="1" key="1">
    <citation type="submission" date="2021-11" db="EMBL/GenBank/DDBJ databases">
        <title>Fusarium solani-melongenae Genome sequencing and assembly.</title>
        <authorList>
            <person name="Xie S."/>
            <person name="Huang L."/>
            <person name="Zhang X."/>
        </authorList>
    </citation>
    <scope>NUCLEOTIDE SEQUENCE</scope>
    <source>
        <strain evidence="1">CRI 24-3</strain>
    </source>
</reference>
<evidence type="ECO:0000313" key="1">
    <source>
        <dbReference type="EMBL" id="UPK96871.1"/>
    </source>
</evidence>
<name>A0ACD3Z6U1_FUSSC</name>